<evidence type="ECO:0008006" key="5">
    <source>
        <dbReference type="Google" id="ProtNLM"/>
    </source>
</evidence>
<evidence type="ECO:0000313" key="3">
    <source>
        <dbReference type="EMBL" id="MEK9500237.1"/>
    </source>
</evidence>
<keyword evidence="2" id="KW-1133">Transmembrane helix</keyword>
<evidence type="ECO:0000313" key="4">
    <source>
        <dbReference type="Proteomes" id="UP001484239"/>
    </source>
</evidence>
<dbReference type="Proteomes" id="UP001484239">
    <property type="component" value="Unassembled WGS sequence"/>
</dbReference>
<gene>
    <name evidence="3" type="ORF">WI372_04550</name>
</gene>
<organism evidence="3 4">
    <name type="scientific">Gaopeijia maritima</name>
    <dbReference type="NCBI Taxonomy" id="3119007"/>
    <lineage>
        <taxon>Bacteria</taxon>
        <taxon>Pseudomonadati</taxon>
        <taxon>Gemmatimonadota</taxon>
        <taxon>Longimicrobiia</taxon>
        <taxon>Gaopeijiales</taxon>
        <taxon>Gaopeijiaceae</taxon>
        <taxon>Gaopeijia</taxon>
    </lineage>
</organism>
<accession>A0ABU9E677</accession>
<feature type="transmembrane region" description="Helical" evidence="2">
    <location>
        <begin position="111"/>
        <end position="132"/>
    </location>
</feature>
<dbReference type="EMBL" id="JBBHLI010000002">
    <property type="protein sequence ID" value="MEK9500237.1"/>
    <property type="molecule type" value="Genomic_DNA"/>
</dbReference>
<protein>
    <recommendedName>
        <fullName evidence="5">Major facilitator superfamily (MFS) profile domain-containing protein</fullName>
    </recommendedName>
</protein>
<dbReference type="RefSeq" id="WP_405275298.1">
    <property type="nucleotide sequence ID" value="NZ_CP144380.1"/>
</dbReference>
<evidence type="ECO:0000256" key="1">
    <source>
        <dbReference type="SAM" id="MobiDB-lite"/>
    </source>
</evidence>
<reference evidence="3 4" key="1">
    <citation type="submission" date="2024-02" db="EMBL/GenBank/DDBJ databases">
        <title>A novel Gemmatimonadota bacterium.</title>
        <authorList>
            <person name="Du Z.-J."/>
            <person name="Ye Y.-Q."/>
        </authorList>
    </citation>
    <scope>NUCLEOTIDE SEQUENCE [LARGE SCALE GENOMIC DNA]</scope>
    <source>
        <strain evidence="3 4">DH-20</strain>
    </source>
</reference>
<name>A0ABU9E677_9BACT</name>
<proteinExistence type="predicted"/>
<feature type="transmembrane region" description="Helical" evidence="2">
    <location>
        <begin position="83"/>
        <end position="105"/>
    </location>
</feature>
<feature type="region of interest" description="Disordered" evidence="1">
    <location>
        <begin position="139"/>
        <end position="158"/>
    </location>
</feature>
<evidence type="ECO:0000256" key="2">
    <source>
        <dbReference type="SAM" id="Phobius"/>
    </source>
</evidence>
<comment type="caution">
    <text evidence="3">The sequence shown here is derived from an EMBL/GenBank/DDBJ whole genome shotgun (WGS) entry which is preliminary data.</text>
</comment>
<sequence>MRAWLKRLRGALGISALGAAAFHLIGWGIVAFESVLAGTLPSLGVILRMSAFTLPVGAFVGLLTAGAISIGGRWTHAISKGRAFVLGLPLGAVGGFLLSLTAGGLGARELIVNAAVFGLGTAALGAGAVAVAETATDGPTLEDGAGGRDRIAPPSVST</sequence>
<keyword evidence="2" id="KW-0472">Membrane</keyword>
<feature type="transmembrane region" description="Helical" evidence="2">
    <location>
        <begin position="52"/>
        <end position="71"/>
    </location>
</feature>
<keyword evidence="4" id="KW-1185">Reference proteome</keyword>
<feature type="transmembrane region" description="Helical" evidence="2">
    <location>
        <begin position="12"/>
        <end position="32"/>
    </location>
</feature>
<keyword evidence="2" id="KW-0812">Transmembrane</keyword>